<dbReference type="InterPro" id="IPR027417">
    <property type="entry name" value="P-loop_NTPase"/>
</dbReference>
<feature type="domain" description="UvrA interaction" evidence="18">
    <location>
        <begin position="131"/>
        <end position="247"/>
    </location>
</feature>
<dbReference type="PANTHER" id="PTHR43152">
    <property type="entry name" value="UVRABC SYSTEM PROTEIN A"/>
    <property type="match status" value="1"/>
</dbReference>
<dbReference type="Gene3D" id="1.10.8.280">
    <property type="entry name" value="ABC transporter ATPase domain-like"/>
    <property type="match status" value="1"/>
</dbReference>
<dbReference type="Pfam" id="PF17760">
    <property type="entry name" value="UvrA_inter"/>
    <property type="match status" value="1"/>
</dbReference>
<dbReference type="AlphaFoldDB" id="A0A955L3H5"/>
<dbReference type="GO" id="GO:0005737">
    <property type="term" value="C:cytoplasm"/>
    <property type="evidence" value="ECO:0007669"/>
    <property type="project" value="UniProtKB-SubCell"/>
</dbReference>
<evidence type="ECO:0000256" key="15">
    <source>
        <dbReference type="ARBA" id="ARBA00039316"/>
    </source>
</evidence>
<keyword evidence="13" id="KW-0234">DNA repair</keyword>
<comment type="subcellular location">
    <subcellularLocation>
        <location evidence="1">Cytoplasm</location>
    </subcellularLocation>
</comment>
<comment type="caution">
    <text evidence="19">The sequence shown here is derived from an EMBL/GenBank/DDBJ whole genome shotgun (WGS) entry which is preliminary data.</text>
</comment>
<protein>
    <recommendedName>
        <fullName evidence="15">UvrABC system protein A</fullName>
    </recommendedName>
    <alternativeName>
        <fullName evidence="16">Excinuclease ABC subunit A</fullName>
    </alternativeName>
</protein>
<keyword evidence="12" id="KW-0238">DNA-binding</keyword>
<keyword evidence="3" id="KW-0479">Metal-binding</keyword>
<evidence type="ECO:0000256" key="14">
    <source>
        <dbReference type="ARBA" id="ARBA00038000"/>
    </source>
</evidence>
<gene>
    <name evidence="19" type="primary">uvrA</name>
    <name evidence="19" type="ORF">KC660_02555</name>
</gene>
<dbReference type="InterPro" id="IPR013815">
    <property type="entry name" value="ATP_grasp_subdomain_1"/>
</dbReference>
<keyword evidence="8" id="KW-0863">Zinc-finger</keyword>
<evidence type="ECO:0000256" key="7">
    <source>
        <dbReference type="ARBA" id="ARBA00022769"/>
    </source>
</evidence>
<reference evidence="19" key="1">
    <citation type="submission" date="2020-04" db="EMBL/GenBank/DDBJ databases">
        <authorList>
            <person name="Zhang T."/>
        </authorList>
    </citation>
    <scope>NUCLEOTIDE SEQUENCE</scope>
    <source>
        <strain evidence="19">HKST-UBA10</strain>
    </source>
</reference>
<evidence type="ECO:0000256" key="1">
    <source>
        <dbReference type="ARBA" id="ARBA00004496"/>
    </source>
</evidence>
<dbReference type="Proteomes" id="UP000782843">
    <property type="component" value="Unassembled WGS sequence"/>
</dbReference>
<evidence type="ECO:0000256" key="13">
    <source>
        <dbReference type="ARBA" id="ARBA00023204"/>
    </source>
</evidence>
<keyword evidence="7" id="KW-0228">DNA excision</keyword>
<dbReference type="PROSITE" id="PS00211">
    <property type="entry name" value="ABC_TRANSPORTER_1"/>
    <property type="match status" value="1"/>
</dbReference>
<keyword evidence="4" id="KW-0677">Repeat</keyword>
<dbReference type="InterPro" id="IPR004602">
    <property type="entry name" value="UvrA"/>
</dbReference>
<dbReference type="GO" id="GO:0005524">
    <property type="term" value="F:ATP binding"/>
    <property type="evidence" value="ECO:0007669"/>
    <property type="project" value="UniProtKB-KW"/>
</dbReference>
<dbReference type="GO" id="GO:0009380">
    <property type="term" value="C:excinuclease repair complex"/>
    <property type="evidence" value="ECO:0007669"/>
    <property type="project" value="InterPro"/>
</dbReference>
<dbReference type="Gene3D" id="3.30.1490.20">
    <property type="entry name" value="ATP-grasp fold, A domain"/>
    <property type="match status" value="1"/>
</dbReference>
<evidence type="ECO:0000256" key="12">
    <source>
        <dbReference type="ARBA" id="ARBA00023125"/>
    </source>
</evidence>
<evidence type="ECO:0000259" key="18">
    <source>
        <dbReference type="Pfam" id="PF17760"/>
    </source>
</evidence>
<keyword evidence="2" id="KW-0963">Cytoplasm</keyword>
<dbReference type="Gene3D" id="3.40.50.300">
    <property type="entry name" value="P-loop containing nucleotide triphosphate hydrolases"/>
    <property type="match status" value="2"/>
</dbReference>
<dbReference type="InterPro" id="IPR041102">
    <property type="entry name" value="UvrA_inter"/>
</dbReference>
<evidence type="ECO:0000256" key="10">
    <source>
        <dbReference type="ARBA" id="ARBA00022840"/>
    </source>
</evidence>
<evidence type="ECO:0000256" key="16">
    <source>
        <dbReference type="ARBA" id="ARBA00042156"/>
    </source>
</evidence>
<keyword evidence="6" id="KW-0227">DNA damage</keyword>
<evidence type="ECO:0000256" key="8">
    <source>
        <dbReference type="ARBA" id="ARBA00022771"/>
    </source>
</evidence>
<proteinExistence type="inferred from homology"/>
<keyword evidence="5" id="KW-0547">Nucleotide-binding</keyword>
<feature type="non-terminal residue" evidence="19">
    <location>
        <position position="745"/>
    </location>
</feature>
<reference evidence="19" key="2">
    <citation type="journal article" date="2021" name="Microbiome">
        <title>Successional dynamics and alternative stable states in a saline activated sludge microbial community over 9 years.</title>
        <authorList>
            <person name="Wang Y."/>
            <person name="Ye J."/>
            <person name="Ju F."/>
            <person name="Liu L."/>
            <person name="Boyd J.A."/>
            <person name="Deng Y."/>
            <person name="Parks D.H."/>
            <person name="Jiang X."/>
            <person name="Yin X."/>
            <person name="Woodcroft B.J."/>
            <person name="Tyson G.W."/>
            <person name="Hugenholtz P."/>
            <person name="Polz M.F."/>
            <person name="Zhang T."/>
        </authorList>
    </citation>
    <scope>NUCLEOTIDE SEQUENCE</scope>
    <source>
        <strain evidence="19">HKST-UBA10</strain>
    </source>
</reference>
<dbReference type="NCBIfam" id="TIGR00630">
    <property type="entry name" value="uvra"/>
    <property type="match status" value="1"/>
</dbReference>
<comment type="similarity">
    <text evidence="14">Belongs to the ABC transporter superfamily. UvrA family.</text>
</comment>
<evidence type="ECO:0000256" key="11">
    <source>
        <dbReference type="ARBA" id="ARBA00022881"/>
    </source>
</evidence>
<sequence>MKDKISIKGARVHNLKNLSLDIPKNQMVVITGLSGSGKSSLAFDTIYAEGQRRYVESLSAYARQFLGLMEKPDVDYIEGLSPAISIDQKSSSRNPRSTVGTVTEVYDYLRLLYARIGEPHCYNCGRSVKAQTVQDIVDSIFNFPDDKTPELKVILLAPVIKARKGTYEELFSSLLAKGFSKVRVNGEIVSLEDEIDLDRYKKHNIELVIDRLVLKVDSKDDPENIKRVTDSVERGLNIGEGEIIVSKLNDKEDEDILFSENFACAYCGISFSEIEPHTFSFNSPYGACPSCNGLGIVREIDPTLIYNPRLSITEGGIYPWSRNIDVNSWRLSVIQAVAEKYKFDIRKPIGDLEPEILQIILYGAGKEKFPVEYNNRHGNYVKYTTKFEGVIPNLTRRYKETDSEFMRSEIEKYMRDIPCSVCLGKKLKPEALAVTIADKNIDSIVNLSIKDAYDWLEEISSSKKILNAQQIEIARVLFKEILTRLNFLVSVGLDYLTLSRTARTLSGGEAQRIRLASQIGTGLTGVLYVLDEPSIGLHQRDNKRLLESLEELKELGNSVLIVEHDEDTIRNADWVIDLGPGAGEKGGELVAEGTPAEIIKDPKSVTGEYLSGKKVVGQDFVKGDGSRGNGKKLTIKKATEHNLKNIDVEIPLGRLVCITGVSGSGKSTLINDILYKSLSNYFYKSRKKPGAHEEILGLENIDKIINIDQSPIGRTPRSNPATYTGVFTHMRDIFSRTNEAKARGY</sequence>
<name>A0A955L3H5_9BACT</name>
<organism evidence="19 20">
    <name type="scientific">Candidatus Dojkabacteria bacterium</name>
    <dbReference type="NCBI Taxonomy" id="2099670"/>
    <lineage>
        <taxon>Bacteria</taxon>
        <taxon>Candidatus Dojkabacteria</taxon>
    </lineage>
</organism>
<evidence type="ECO:0000256" key="4">
    <source>
        <dbReference type="ARBA" id="ARBA00022737"/>
    </source>
</evidence>
<dbReference type="GO" id="GO:0004518">
    <property type="term" value="F:nuclease activity"/>
    <property type="evidence" value="ECO:0007669"/>
    <property type="project" value="UniProtKB-KW"/>
</dbReference>
<dbReference type="InterPro" id="IPR017871">
    <property type="entry name" value="ABC_transporter-like_CS"/>
</dbReference>
<dbReference type="Pfam" id="PF17755">
    <property type="entry name" value="UvrA_DNA-bind"/>
    <property type="match status" value="1"/>
</dbReference>
<evidence type="ECO:0000256" key="9">
    <source>
        <dbReference type="ARBA" id="ARBA00022833"/>
    </source>
</evidence>
<accession>A0A955L3H5</accession>
<dbReference type="GO" id="GO:0008270">
    <property type="term" value="F:zinc ion binding"/>
    <property type="evidence" value="ECO:0007669"/>
    <property type="project" value="UniProtKB-KW"/>
</dbReference>
<dbReference type="Gene3D" id="1.20.1580.10">
    <property type="entry name" value="ABC transporter ATPase like domain"/>
    <property type="match status" value="2"/>
</dbReference>
<evidence type="ECO:0000256" key="5">
    <source>
        <dbReference type="ARBA" id="ARBA00022741"/>
    </source>
</evidence>
<evidence type="ECO:0000313" key="20">
    <source>
        <dbReference type="Proteomes" id="UP000782843"/>
    </source>
</evidence>
<dbReference type="PANTHER" id="PTHR43152:SF3">
    <property type="entry name" value="UVRABC SYSTEM PROTEIN A"/>
    <property type="match status" value="1"/>
</dbReference>
<evidence type="ECO:0000313" key="19">
    <source>
        <dbReference type="EMBL" id="MCA9382267.1"/>
    </source>
</evidence>
<feature type="domain" description="UvrA DNA-binding" evidence="17">
    <location>
        <begin position="303"/>
        <end position="412"/>
    </location>
</feature>
<evidence type="ECO:0000256" key="6">
    <source>
        <dbReference type="ARBA" id="ARBA00022763"/>
    </source>
</evidence>
<evidence type="ECO:0000256" key="3">
    <source>
        <dbReference type="ARBA" id="ARBA00022723"/>
    </source>
</evidence>
<evidence type="ECO:0000259" key="17">
    <source>
        <dbReference type="Pfam" id="PF17755"/>
    </source>
</evidence>
<dbReference type="CDD" id="cd03270">
    <property type="entry name" value="ABC_UvrA_I"/>
    <property type="match status" value="1"/>
</dbReference>
<dbReference type="GO" id="GO:0003677">
    <property type="term" value="F:DNA binding"/>
    <property type="evidence" value="ECO:0007669"/>
    <property type="project" value="UniProtKB-KW"/>
</dbReference>
<dbReference type="SUPFAM" id="SSF52540">
    <property type="entry name" value="P-loop containing nucleoside triphosphate hydrolases"/>
    <property type="match status" value="2"/>
</dbReference>
<dbReference type="FunFam" id="3.40.50.300:FF:000028">
    <property type="entry name" value="UvrABC system protein A"/>
    <property type="match status" value="1"/>
</dbReference>
<dbReference type="GO" id="GO:0006289">
    <property type="term" value="P:nucleotide-excision repair"/>
    <property type="evidence" value="ECO:0007669"/>
    <property type="project" value="InterPro"/>
</dbReference>
<dbReference type="GO" id="GO:0016887">
    <property type="term" value="F:ATP hydrolysis activity"/>
    <property type="evidence" value="ECO:0007669"/>
    <property type="project" value="InterPro"/>
</dbReference>
<keyword evidence="10" id="KW-0067">ATP-binding</keyword>
<dbReference type="EMBL" id="JAGQLG010000095">
    <property type="protein sequence ID" value="MCA9382267.1"/>
    <property type="molecule type" value="Genomic_DNA"/>
</dbReference>
<keyword evidence="9" id="KW-0862">Zinc</keyword>
<keyword evidence="11" id="KW-0267">Excision nuclease</keyword>
<dbReference type="InterPro" id="IPR041552">
    <property type="entry name" value="UvrA_DNA-bd"/>
</dbReference>
<evidence type="ECO:0000256" key="2">
    <source>
        <dbReference type="ARBA" id="ARBA00022490"/>
    </source>
</evidence>